<evidence type="ECO:0000313" key="3">
    <source>
        <dbReference type="Proteomes" id="UP000732377"/>
    </source>
</evidence>
<feature type="transmembrane region" description="Helical" evidence="1">
    <location>
        <begin position="101"/>
        <end position="119"/>
    </location>
</feature>
<dbReference type="RefSeq" id="WP_273382170.1">
    <property type="nucleotide sequence ID" value="NZ_PIUK01000607.1"/>
</dbReference>
<feature type="transmembrane region" description="Helical" evidence="1">
    <location>
        <begin position="12"/>
        <end position="30"/>
    </location>
</feature>
<organism evidence="2 3">
    <name type="scientific">Symbiobacterium thermophilum</name>
    <dbReference type="NCBI Taxonomy" id="2734"/>
    <lineage>
        <taxon>Bacteria</taxon>
        <taxon>Bacillati</taxon>
        <taxon>Bacillota</taxon>
        <taxon>Clostridia</taxon>
        <taxon>Eubacteriales</taxon>
        <taxon>Symbiobacteriaceae</taxon>
        <taxon>Symbiobacterium</taxon>
    </lineage>
</organism>
<keyword evidence="1" id="KW-0812">Transmembrane</keyword>
<dbReference type="EMBL" id="PIUK01000607">
    <property type="protein sequence ID" value="MBY6278571.1"/>
    <property type="molecule type" value="Genomic_DNA"/>
</dbReference>
<dbReference type="AlphaFoldDB" id="A0A953LJU9"/>
<protein>
    <submittedName>
        <fullName evidence="2">Uncharacterized protein</fullName>
    </submittedName>
</protein>
<evidence type="ECO:0000313" key="2">
    <source>
        <dbReference type="EMBL" id="MBY6278571.1"/>
    </source>
</evidence>
<gene>
    <name evidence="2" type="ORF">CWE10_21020</name>
</gene>
<keyword evidence="1" id="KW-1133">Transmembrane helix</keyword>
<proteinExistence type="predicted"/>
<name>A0A953LJU9_SYMTR</name>
<evidence type="ECO:0000256" key="1">
    <source>
        <dbReference type="SAM" id="Phobius"/>
    </source>
</evidence>
<reference evidence="2" key="1">
    <citation type="submission" date="2017-11" db="EMBL/GenBank/DDBJ databases">
        <title>Three new genomes from thermophilic consortium.</title>
        <authorList>
            <person name="Quaggio R."/>
            <person name="Amgarten D."/>
            <person name="Setubal J.C."/>
        </authorList>
    </citation>
    <scope>NUCLEOTIDE SEQUENCE</scope>
    <source>
        <strain evidence="2">ZCTH01-B2</strain>
    </source>
</reference>
<keyword evidence="1" id="KW-0472">Membrane</keyword>
<feature type="transmembrane region" description="Helical" evidence="1">
    <location>
        <begin position="42"/>
        <end position="62"/>
    </location>
</feature>
<comment type="caution">
    <text evidence="2">The sequence shown here is derived from an EMBL/GenBank/DDBJ whole genome shotgun (WGS) entry which is preliminary data.</text>
</comment>
<dbReference type="Proteomes" id="UP000732377">
    <property type="component" value="Unassembled WGS sequence"/>
</dbReference>
<accession>A0A953LJU9</accession>
<feature type="transmembrane region" description="Helical" evidence="1">
    <location>
        <begin position="68"/>
        <end position="89"/>
    </location>
</feature>
<sequence>MFGLILAHSVMRWVVLVGAVAALVGARLAGDRGQEGWGGRTGFLYTLALDVQVLIGLVIWTLETGWRLNAFFAFIHPVTMVLAMLVAHFGRRRQVRSVPAAGFWAYAASLGLVLAAIPWRA</sequence>